<accession>A0A1T5JQN5</accession>
<keyword evidence="2" id="KW-1185">Reference proteome</keyword>
<dbReference type="AlphaFoldDB" id="A0A1T5JQN5"/>
<dbReference type="EMBL" id="FUZU01000001">
    <property type="protein sequence ID" value="SKC53643.1"/>
    <property type="molecule type" value="Genomic_DNA"/>
</dbReference>
<protein>
    <submittedName>
        <fullName evidence="1">Uncharacterized protein</fullName>
    </submittedName>
</protein>
<dbReference type="RefSeq" id="WP_079685912.1">
    <property type="nucleotide sequence ID" value="NZ_FUZU01000001.1"/>
</dbReference>
<sequence length="150" mass="17576">MINLRVYAISGDGDETAVYEAVSIENGYFKIIKNGDVREPLATQMYDAKSMVKIIFDDIPKRVDKEIDQKKYLEKIQEIARLWKQGIYSTFFTYSYLTDTPEYLKEFKERLIDSIPKHEYPQEIYFDEFLIPINFSGAFSYEGGFSKVKS</sequence>
<evidence type="ECO:0000313" key="2">
    <source>
        <dbReference type="Proteomes" id="UP000190961"/>
    </source>
</evidence>
<name>A0A1T5JQN5_9BACT</name>
<dbReference type="Proteomes" id="UP000190961">
    <property type="component" value="Unassembled WGS sequence"/>
</dbReference>
<organism evidence="1 2">
    <name type="scientific">Ohtaekwangia koreensis</name>
    <dbReference type="NCBI Taxonomy" id="688867"/>
    <lineage>
        <taxon>Bacteria</taxon>
        <taxon>Pseudomonadati</taxon>
        <taxon>Bacteroidota</taxon>
        <taxon>Cytophagia</taxon>
        <taxon>Cytophagales</taxon>
        <taxon>Fulvivirgaceae</taxon>
        <taxon>Ohtaekwangia</taxon>
    </lineage>
</organism>
<gene>
    <name evidence="1" type="ORF">SAMN05660236_1369</name>
</gene>
<reference evidence="1 2" key="1">
    <citation type="submission" date="2017-02" db="EMBL/GenBank/DDBJ databases">
        <authorList>
            <person name="Peterson S.W."/>
        </authorList>
    </citation>
    <scope>NUCLEOTIDE SEQUENCE [LARGE SCALE GENOMIC DNA]</scope>
    <source>
        <strain evidence="1 2">DSM 25262</strain>
    </source>
</reference>
<proteinExistence type="predicted"/>
<evidence type="ECO:0000313" key="1">
    <source>
        <dbReference type="EMBL" id="SKC53643.1"/>
    </source>
</evidence>